<organism evidence="2 3">
    <name type="scientific">Mesorhizobium huakuii</name>
    <dbReference type="NCBI Taxonomy" id="28104"/>
    <lineage>
        <taxon>Bacteria</taxon>
        <taxon>Pseudomonadati</taxon>
        <taxon>Pseudomonadota</taxon>
        <taxon>Alphaproteobacteria</taxon>
        <taxon>Hyphomicrobiales</taxon>
        <taxon>Phyllobacteriaceae</taxon>
        <taxon>Mesorhizobium</taxon>
    </lineage>
</organism>
<protein>
    <submittedName>
        <fullName evidence="2">Helix-turn-helix domain-containing protein</fullName>
    </submittedName>
</protein>
<proteinExistence type="predicted"/>
<dbReference type="EMBL" id="CP050296">
    <property type="protein sequence ID" value="QND60364.1"/>
    <property type="molecule type" value="Genomic_DNA"/>
</dbReference>
<dbReference type="SUPFAM" id="SSF46785">
    <property type="entry name" value="Winged helix' DNA-binding domain"/>
    <property type="match status" value="1"/>
</dbReference>
<accession>A0A7G6T0T2</accession>
<name>A0A7G6T0T2_9HYPH</name>
<gene>
    <name evidence="2" type="ORF">HB778_30320</name>
</gene>
<dbReference type="RefSeq" id="WP_183459221.1">
    <property type="nucleotide sequence ID" value="NZ_CP050296.1"/>
</dbReference>
<dbReference type="InterPro" id="IPR036390">
    <property type="entry name" value="WH_DNA-bd_sf"/>
</dbReference>
<reference evidence="2" key="1">
    <citation type="journal article" date="2020" name="Mol. Plant Microbe Interact.">
        <title>Complete genome sequences of four natural Pseudomonas isolates that catabolize a wide range of aromatic compounds relevant to lignin valorization.</title>
        <authorList>
            <person name="Hatmaker E.A."/>
            <person name="Presle G."/>
            <person name="Cannon O."/>
            <person name="Guss A.M."/>
            <person name="Elkins J.G."/>
        </authorList>
    </citation>
    <scope>NUCLEOTIDE SEQUENCE</scope>
    <source>
        <strain evidence="2">583</strain>
    </source>
</reference>
<dbReference type="Proteomes" id="UP000515465">
    <property type="component" value="Chromosome"/>
</dbReference>
<evidence type="ECO:0000256" key="1">
    <source>
        <dbReference type="SAM" id="MobiDB-lite"/>
    </source>
</evidence>
<feature type="region of interest" description="Disordered" evidence="1">
    <location>
        <begin position="105"/>
        <end position="168"/>
    </location>
</feature>
<feature type="compositionally biased region" description="Basic and acidic residues" evidence="1">
    <location>
        <begin position="129"/>
        <end position="142"/>
    </location>
</feature>
<evidence type="ECO:0000313" key="2">
    <source>
        <dbReference type="EMBL" id="QND60364.1"/>
    </source>
</evidence>
<dbReference type="AlphaFoldDB" id="A0A7G6T0T2"/>
<sequence>MTIVTRKRADKFAIIPNAVAEDYRLSFEARGLLCYLLAKPNDWRVEVSDIMQSGGIGRDKAYRLLKELRETGYIELVQKRNAFNHITEHQYVVYDRAVPSEFLLPEKPEVDNPLTENTEVGKPLPENPDAGKPDAGKPDGVLRTKRNQIPKTSPYPQQGERKDLDLVN</sequence>
<evidence type="ECO:0000313" key="3">
    <source>
        <dbReference type="Proteomes" id="UP000515465"/>
    </source>
</evidence>
<feature type="compositionally biased region" description="Basic and acidic residues" evidence="1">
    <location>
        <begin position="159"/>
        <end position="168"/>
    </location>
</feature>
<dbReference type="Pfam" id="PF13730">
    <property type="entry name" value="HTH_36"/>
    <property type="match status" value="1"/>
</dbReference>